<comment type="caution">
    <text evidence="1">The sequence shown here is derived from an EMBL/GenBank/DDBJ whole genome shotgun (WGS) entry which is preliminary data.</text>
</comment>
<reference evidence="1 2" key="1">
    <citation type="submission" date="2021-06" db="EMBL/GenBank/DDBJ databases">
        <title>Caerostris extrusa draft genome.</title>
        <authorList>
            <person name="Kono N."/>
            <person name="Arakawa K."/>
        </authorList>
    </citation>
    <scope>NUCLEOTIDE SEQUENCE [LARGE SCALE GENOMIC DNA]</scope>
</reference>
<protein>
    <submittedName>
        <fullName evidence="1">Uncharacterized protein</fullName>
    </submittedName>
</protein>
<evidence type="ECO:0000313" key="2">
    <source>
        <dbReference type="Proteomes" id="UP001054945"/>
    </source>
</evidence>
<keyword evidence="2" id="KW-1185">Reference proteome</keyword>
<dbReference type="EMBL" id="BPLR01019313">
    <property type="protein sequence ID" value="GIZ05417.1"/>
    <property type="molecule type" value="Genomic_DNA"/>
</dbReference>
<gene>
    <name evidence="1" type="ORF">CEXT_686291</name>
</gene>
<name>A0AAV4YDD6_CAEEX</name>
<organism evidence="1 2">
    <name type="scientific">Caerostris extrusa</name>
    <name type="common">Bark spider</name>
    <name type="synonym">Caerostris bankana</name>
    <dbReference type="NCBI Taxonomy" id="172846"/>
    <lineage>
        <taxon>Eukaryota</taxon>
        <taxon>Metazoa</taxon>
        <taxon>Ecdysozoa</taxon>
        <taxon>Arthropoda</taxon>
        <taxon>Chelicerata</taxon>
        <taxon>Arachnida</taxon>
        <taxon>Araneae</taxon>
        <taxon>Araneomorphae</taxon>
        <taxon>Entelegynae</taxon>
        <taxon>Araneoidea</taxon>
        <taxon>Araneidae</taxon>
        <taxon>Caerostris</taxon>
    </lineage>
</organism>
<evidence type="ECO:0000313" key="1">
    <source>
        <dbReference type="EMBL" id="GIZ05417.1"/>
    </source>
</evidence>
<sequence>MQTSLACGNKPLPRYAILFFVKIDKKEYDMSKQTTCIGMRVNGLCKVQTRGSIRSRKKKCTLKGDRVCVRSINSEGTRGGLRLEDDATSSKKDSVCCNLTFSNRLRNFDVSV</sequence>
<proteinExistence type="predicted"/>
<dbReference type="Proteomes" id="UP001054945">
    <property type="component" value="Unassembled WGS sequence"/>
</dbReference>
<accession>A0AAV4YDD6</accession>
<dbReference type="AlphaFoldDB" id="A0AAV4YDD6"/>